<keyword evidence="2" id="KW-0805">Transcription regulation</keyword>
<dbReference type="GO" id="GO:0016987">
    <property type="term" value="F:sigma factor activity"/>
    <property type="evidence" value="ECO:0007669"/>
    <property type="project" value="UniProtKB-KW"/>
</dbReference>
<proteinExistence type="inferred from homology"/>
<dbReference type="InterPro" id="IPR013249">
    <property type="entry name" value="RNA_pol_sigma70_r4_t2"/>
</dbReference>
<feature type="domain" description="RNA polymerase sigma-70 region 2" evidence="5">
    <location>
        <begin position="11"/>
        <end position="76"/>
    </location>
</feature>
<dbReference type="Gene3D" id="1.10.10.10">
    <property type="entry name" value="Winged helix-like DNA-binding domain superfamily/Winged helix DNA-binding domain"/>
    <property type="match status" value="1"/>
</dbReference>
<gene>
    <name evidence="7" type="ORF">NJQ99_03585</name>
</gene>
<comment type="caution">
    <text evidence="7">The sequence shown here is derived from an EMBL/GenBank/DDBJ whole genome shotgun (WGS) entry which is preliminary data.</text>
</comment>
<evidence type="ECO:0000259" key="5">
    <source>
        <dbReference type="Pfam" id="PF04542"/>
    </source>
</evidence>
<dbReference type="Gene3D" id="1.10.1740.10">
    <property type="match status" value="1"/>
</dbReference>
<reference evidence="7" key="1">
    <citation type="submission" date="2022-06" db="EMBL/GenBank/DDBJ databases">
        <title>Isolation and Genomics of Futiania mangrovii gen. nov., sp. nov., a Rare and Metabolically-versatile member in the Class Alphaproteobacteria.</title>
        <authorList>
            <person name="Liu L."/>
            <person name="Huang W.-C."/>
            <person name="Pan J."/>
            <person name="Li J."/>
            <person name="Huang Y."/>
            <person name="Du H."/>
            <person name="Liu Y."/>
            <person name="Li M."/>
        </authorList>
    </citation>
    <scope>NUCLEOTIDE SEQUENCE</scope>
    <source>
        <strain evidence="7">FT118</strain>
    </source>
</reference>
<name>A0A9J6P7Y9_9PROT</name>
<evidence type="ECO:0000256" key="1">
    <source>
        <dbReference type="ARBA" id="ARBA00010641"/>
    </source>
</evidence>
<evidence type="ECO:0000256" key="4">
    <source>
        <dbReference type="ARBA" id="ARBA00023163"/>
    </source>
</evidence>
<dbReference type="InterPro" id="IPR014284">
    <property type="entry name" value="RNA_pol_sigma-70_dom"/>
</dbReference>
<organism evidence="7 8">
    <name type="scientific">Futiania mangrovi</name>
    <dbReference type="NCBI Taxonomy" id="2959716"/>
    <lineage>
        <taxon>Bacteria</taxon>
        <taxon>Pseudomonadati</taxon>
        <taxon>Pseudomonadota</taxon>
        <taxon>Alphaproteobacteria</taxon>
        <taxon>Futianiales</taxon>
        <taxon>Futianiaceae</taxon>
        <taxon>Futiania</taxon>
    </lineage>
</organism>
<dbReference type="InterPro" id="IPR036388">
    <property type="entry name" value="WH-like_DNA-bd_sf"/>
</dbReference>
<dbReference type="SUPFAM" id="SSF88659">
    <property type="entry name" value="Sigma3 and sigma4 domains of RNA polymerase sigma factors"/>
    <property type="match status" value="1"/>
</dbReference>
<dbReference type="AlphaFoldDB" id="A0A9J6P7Y9"/>
<evidence type="ECO:0000256" key="2">
    <source>
        <dbReference type="ARBA" id="ARBA00023015"/>
    </source>
</evidence>
<accession>A0A9J6P7Y9</accession>
<dbReference type="Pfam" id="PF04542">
    <property type="entry name" value="Sigma70_r2"/>
    <property type="match status" value="1"/>
</dbReference>
<keyword evidence="4" id="KW-0804">Transcription</keyword>
<dbReference type="SUPFAM" id="SSF88946">
    <property type="entry name" value="Sigma2 domain of RNA polymerase sigma factors"/>
    <property type="match status" value="1"/>
</dbReference>
<evidence type="ECO:0000259" key="6">
    <source>
        <dbReference type="Pfam" id="PF08281"/>
    </source>
</evidence>
<dbReference type="Proteomes" id="UP001055804">
    <property type="component" value="Unassembled WGS sequence"/>
</dbReference>
<evidence type="ECO:0000313" key="7">
    <source>
        <dbReference type="EMBL" id="MCP1335484.1"/>
    </source>
</evidence>
<dbReference type="InterPro" id="IPR007627">
    <property type="entry name" value="RNA_pol_sigma70_r2"/>
</dbReference>
<comment type="similarity">
    <text evidence="1">Belongs to the sigma-70 factor family. ECF subfamily.</text>
</comment>
<dbReference type="GO" id="GO:0006352">
    <property type="term" value="P:DNA-templated transcription initiation"/>
    <property type="evidence" value="ECO:0007669"/>
    <property type="project" value="InterPro"/>
</dbReference>
<dbReference type="RefSeq" id="WP_269331428.1">
    <property type="nucleotide sequence ID" value="NZ_JAMZFT010000001.1"/>
</dbReference>
<dbReference type="NCBIfam" id="TIGR02937">
    <property type="entry name" value="sigma70-ECF"/>
    <property type="match status" value="1"/>
</dbReference>
<keyword evidence="8" id="KW-1185">Reference proteome</keyword>
<dbReference type="CDD" id="cd06171">
    <property type="entry name" value="Sigma70_r4"/>
    <property type="match status" value="1"/>
</dbReference>
<dbReference type="GO" id="GO:0003677">
    <property type="term" value="F:DNA binding"/>
    <property type="evidence" value="ECO:0007669"/>
    <property type="project" value="InterPro"/>
</dbReference>
<dbReference type="InterPro" id="IPR013324">
    <property type="entry name" value="RNA_pol_sigma_r3/r4-like"/>
</dbReference>
<dbReference type="InterPro" id="IPR039425">
    <property type="entry name" value="RNA_pol_sigma-70-like"/>
</dbReference>
<dbReference type="EMBL" id="JAMZFT010000001">
    <property type="protein sequence ID" value="MCP1335484.1"/>
    <property type="molecule type" value="Genomic_DNA"/>
</dbReference>
<dbReference type="Pfam" id="PF08281">
    <property type="entry name" value="Sigma70_r4_2"/>
    <property type="match status" value="1"/>
</dbReference>
<feature type="domain" description="RNA polymerase sigma factor 70 region 4 type 2" evidence="6">
    <location>
        <begin position="106"/>
        <end position="157"/>
    </location>
</feature>
<keyword evidence="3" id="KW-0731">Sigma factor</keyword>
<dbReference type="PANTHER" id="PTHR43133">
    <property type="entry name" value="RNA POLYMERASE ECF-TYPE SIGMA FACTO"/>
    <property type="match status" value="1"/>
</dbReference>
<evidence type="ECO:0000313" key="8">
    <source>
        <dbReference type="Proteomes" id="UP001055804"/>
    </source>
</evidence>
<dbReference type="InterPro" id="IPR013325">
    <property type="entry name" value="RNA_pol_sigma_r2"/>
</dbReference>
<dbReference type="PANTHER" id="PTHR43133:SF25">
    <property type="entry name" value="RNA POLYMERASE SIGMA FACTOR RFAY-RELATED"/>
    <property type="match status" value="1"/>
</dbReference>
<sequence>METDIRHEIAALTPRLRRFAYALAGSIDEGDDLVQSACVKALSGLDRFRPGTRLDSWMYRIVQTLWIDRARMARRRATAPDPDAVAAASDDGLAARRPDDRLTLARVRQAVQDLPEEQRAVLVLVAIEGLSYRQAAETLDIPIGTVMSRLARARARLAPMIGD</sequence>
<protein>
    <submittedName>
        <fullName evidence="7">RNA polymerase sigma factor</fullName>
    </submittedName>
</protein>
<evidence type="ECO:0000256" key="3">
    <source>
        <dbReference type="ARBA" id="ARBA00023082"/>
    </source>
</evidence>